<proteinExistence type="predicted"/>
<feature type="compositionally biased region" description="Polar residues" evidence="1">
    <location>
        <begin position="218"/>
        <end position="232"/>
    </location>
</feature>
<evidence type="ECO:0000256" key="1">
    <source>
        <dbReference type="SAM" id="MobiDB-lite"/>
    </source>
</evidence>
<dbReference type="EMBL" id="CAJPDS010000113">
    <property type="protein sequence ID" value="CAF9938456.1"/>
    <property type="molecule type" value="Genomic_DNA"/>
</dbReference>
<dbReference type="AlphaFoldDB" id="A0A8H3J0J4"/>
<sequence length="257" mass="29524">MSKGDIGTILRLRGLKPSKSTYIVIIFEFIFDHLEDIKHMILAILSCYSQEKETEERELDRLLGNITTPTVGTRWPFVPSQPCHRNWYGCKKNMESKKSDSSVPRWGPTSKPYQMDCMKTGTENSISGALWFQRIGSYTPSNRLCRPYIPSTNTSKTSQESTATQHRLSITPSIFCPIFNTKARLNACRHPYGKGWEDLERSSEKQDKPGHIGWYNLDTGSQSLRKSPGSSRNDNLDFQVVTTYSNLTRWEYLNDRH</sequence>
<feature type="compositionally biased region" description="Basic and acidic residues" evidence="1">
    <location>
        <begin position="198"/>
        <end position="210"/>
    </location>
</feature>
<keyword evidence="3" id="KW-1185">Reference proteome</keyword>
<comment type="caution">
    <text evidence="2">The sequence shown here is derived from an EMBL/GenBank/DDBJ whole genome shotgun (WGS) entry which is preliminary data.</text>
</comment>
<evidence type="ECO:0000313" key="2">
    <source>
        <dbReference type="EMBL" id="CAF9938456.1"/>
    </source>
</evidence>
<name>A0A8H3J0J4_9LECA</name>
<gene>
    <name evidence="2" type="ORF">HETSPECPRED_001080</name>
</gene>
<accession>A0A8H3J0J4</accession>
<dbReference type="Proteomes" id="UP000664521">
    <property type="component" value="Unassembled WGS sequence"/>
</dbReference>
<feature type="region of interest" description="Disordered" evidence="1">
    <location>
        <begin position="198"/>
        <end position="232"/>
    </location>
</feature>
<evidence type="ECO:0000313" key="3">
    <source>
        <dbReference type="Proteomes" id="UP000664521"/>
    </source>
</evidence>
<reference evidence="2" key="1">
    <citation type="submission" date="2021-03" db="EMBL/GenBank/DDBJ databases">
        <authorList>
            <person name="Tagirdzhanova G."/>
        </authorList>
    </citation>
    <scope>NUCLEOTIDE SEQUENCE</scope>
</reference>
<organism evidence="2 3">
    <name type="scientific">Heterodermia speciosa</name>
    <dbReference type="NCBI Taxonomy" id="116794"/>
    <lineage>
        <taxon>Eukaryota</taxon>
        <taxon>Fungi</taxon>
        <taxon>Dikarya</taxon>
        <taxon>Ascomycota</taxon>
        <taxon>Pezizomycotina</taxon>
        <taxon>Lecanoromycetes</taxon>
        <taxon>OSLEUM clade</taxon>
        <taxon>Lecanoromycetidae</taxon>
        <taxon>Caliciales</taxon>
        <taxon>Physciaceae</taxon>
        <taxon>Heterodermia</taxon>
    </lineage>
</organism>
<protein>
    <submittedName>
        <fullName evidence="2">Uncharacterized protein</fullName>
    </submittedName>
</protein>